<proteinExistence type="predicted"/>
<reference evidence="2 3" key="1">
    <citation type="journal article" date="2023" name="Plant Dis.">
        <title>First Report of Diplodia intermedia Causing Canker and Dieback Diseases on Apple Trees in Canada.</title>
        <authorList>
            <person name="Ellouze W."/>
            <person name="Ilyukhin E."/>
            <person name="Sulman M."/>
            <person name="Ali S."/>
        </authorList>
    </citation>
    <scope>NUCLEOTIDE SEQUENCE [LARGE SCALE GENOMIC DNA]</scope>
    <source>
        <strain evidence="2 3">M45-28</strain>
    </source>
</reference>
<feature type="region of interest" description="Disordered" evidence="1">
    <location>
        <begin position="178"/>
        <end position="215"/>
    </location>
</feature>
<accession>A0ABR3T9F1</accession>
<feature type="compositionally biased region" description="Polar residues" evidence="1">
    <location>
        <begin position="71"/>
        <end position="84"/>
    </location>
</feature>
<feature type="region of interest" description="Disordered" evidence="1">
    <location>
        <begin position="1"/>
        <end position="94"/>
    </location>
</feature>
<sequence length="330" mass="37007">MARAKRSTRAKLASSKQSGRFEPHPDGRSNRPFGRGLALKPDPHPSPSTDPNACRASLDSATTGDEHLAGDTSTVRSYVPSSPGASEGENGRKIATRREACLGASAPRKRYLRLNKTQLDVLYPPKNRASIHVLYRWMAELSPRERVRRAPYCFRDSDGLPRAHFKREFQAYEARQIQAGRLNSPPDQRVQRSPSELTGQRPRTPCSPVDGLRSYTPSNAPVILQKWKGKSREPREDSGRIQMLEERIKFMEVATQHALNEVARRQDGSIDKRIRWAVGPLHEEQRRLNDAVGPLGDQMQKLATAVSRQMEELKNAVLSSRRLESAGGFT</sequence>
<gene>
    <name evidence="2" type="ORF">SLS58_009943</name>
</gene>
<evidence type="ECO:0000313" key="2">
    <source>
        <dbReference type="EMBL" id="KAL1636175.1"/>
    </source>
</evidence>
<protein>
    <submittedName>
        <fullName evidence="2">Uncharacterized protein</fullName>
    </submittedName>
</protein>
<organism evidence="2 3">
    <name type="scientific">Diplodia intermedia</name>
    <dbReference type="NCBI Taxonomy" id="856260"/>
    <lineage>
        <taxon>Eukaryota</taxon>
        <taxon>Fungi</taxon>
        <taxon>Dikarya</taxon>
        <taxon>Ascomycota</taxon>
        <taxon>Pezizomycotina</taxon>
        <taxon>Dothideomycetes</taxon>
        <taxon>Dothideomycetes incertae sedis</taxon>
        <taxon>Botryosphaeriales</taxon>
        <taxon>Botryosphaeriaceae</taxon>
        <taxon>Diplodia</taxon>
    </lineage>
</organism>
<comment type="caution">
    <text evidence="2">The sequence shown here is derived from an EMBL/GenBank/DDBJ whole genome shotgun (WGS) entry which is preliminary data.</text>
</comment>
<keyword evidence="3" id="KW-1185">Reference proteome</keyword>
<feature type="compositionally biased region" description="Basic and acidic residues" evidence="1">
    <location>
        <begin position="19"/>
        <end position="29"/>
    </location>
</feature>
<evidence type="ECO:0000313" key="3">
    <source>
        <dbReference type="Proteomes" id="UP001521184"/>
    </source>
</evidence>
<name>A0ABR3T9F1_9PEZI</name>
<dbReference type="EMBL" id="JAKEKT020000105">
    <property type="protein sequence ID" value="KAL1636175.1"/>
    <property type="molecule type" value="Genomic_DNA"/>
</dbReference>
<evidence type="ECO:0000256" key="1">
    <source>
        <dbReference type="SAM" id="MobiDB-lite"/>
    </source>
</evidence>
<dbReference type="Proteomes" id="UP001521184">
    <property type="component" value="Unassembled WGS sequence"/>
</dbReference>